<dbReference type="PANTHER" id="PTHR13532">
    <property type="match status" value="1"/>
</dbReference>
<dbReference type="Gene3D" id="3.40.50.410">
    <property type="entry name" value="von Willebrand factor, type A domain"/>
    <property type="match status" value="1"/>
</dbReference>
<gene>
    <name evidence="5" type="ORF">TCAL_05585</name>
</gene>
<dbReference type="SUPFAM" id="SSF53300">
    <property type="entry name" value="vWA-like"/>
    <property type="match status" value="1"/>
</dbReference>
<dbReference type="Proteomes" id="UP000318571">
    <property type="component" value="Chromosome 10"/>
</dbReference>
<name>A0A553NDS9_TIGCA</name>
<dbReference type="PANTHER" id="PTHR13532:SF3">
    <property type="entry name" value="INTEGRATOR COMPLEX SUBUNIT 14"/>
    <property type="match status" value="1"/>
</dbReference>
<dbReference type="InterPro" id="IPR036465">
    <property type="entry name" value="vWFA_dom_sf"/>
</dbReference>
<feature type="domain" description="Integrator complex subunit 14 beta-barrel" evidence="3">
    <location>
        <begin position="206"/>
        <end position="336"/>
    </location>
</feature>
<dbReference type="STRING" id="6832.A0A553NDS9"/>
<evidence type="ECO:0000256" key="1">
    <source>
        <dbReference type="ARBA" id="ARBA00004123"/>
    </source>
</evidence>
<dbReference type="GO" id="GO:0034472">
    <property type="term" value="P:snRNA 3'-end processing"/>
    <property type="evidence" value="ECO:0007669"/>
    <property type="project" value="TreeGrafter"/>
</dbReference>
<reference evidence="5 6" key="1">
    <citation type="journal article" date="2018" name="Nat. Ecol. Evol.">
        <title>Genomic signatures of mitonuclear coevolution across populations of Tigriopus californicus.</title>
        <authorList>
            <person name="Barreto F.S."/>
            <person name="Watson E.T."/>
            <person name="Lima T.G."/>
            <person name="Willett C.S."/>
            <person name="Edmands S."/>
            <person name="Li W."/>
            <person name="Burton R.S."/>
        </authorList>
    </citation>
    <scope>NUCLEOTIDE SEQUENCE [LARGE SCALE GENOMIC DNA]</scope>
    <source>
        <strain evidence="5 6">San Diego</strain>
    </source>
</reference>
<evidence type="ECO:0000313" key="6">
    <source>
        <dbReference type="Proteomes" id="UP000318571"/>
    </source>
</evidence>
<organism evidence="5 6">
    <name type="scientific">Tigriopus californicus</name>
    <name type="common">Marine copepod</name>
    <dbReference type="NCBI Taxonomy" id="6832"/>
    <lineage>
        <taxon>Eukaryota</taxon>
        <taxon>Metazoa</taxon>
        <taxon>Ecdysozoa</taxon>
        <taxon>Arthropoda</taxon>
        <taxon>Crustacea</taxon>
        <taxon>Multicrustacea</taxon>
        <taxon>Hexanauplia</taxon>
        <taxon>Copepoda</taxon>
        <taxon>Harpacticoida</taxon>
        <taxon>Harpacticidae</taxon>
        <taxon>Tigriopus</taxon>
    </lineage>
</organism>
<dbReference type="OMA" id="QSSVVWI"/>
<dbReference type="OrthoDB" id="2374335at2759"/>
<dbReference type="AlphaFoldDB" id="A0A553NDS9"/>
<dbReference type="GO" id="GO:0032039">
    <property type="term" value="C:integrator complex"/>
    <property type="evidence" value="ECO:0007669"/>
    <property type="project" value="InterPro"/>
</dbReference>
<dbReference type="Pfam" id="PF20504">
    <property type="entry name" value="IntS14_C"/>
    <property type="match status" value="1"/>
</dbReference>
<comment type="subcellular location">
    <subcellularLocation>
        <location evidence="1">Nucleus</location>
    </subcellularLocation>
</comment>
<dbReference type="Pfam" id="PF19435">
    <property type="entry name" value="IntS14_b-barrel"/>
    <property type="match status" value="1"/>
</dbReference>
<accession>A0A553NDS9</accession>
<protein>
    <recommendedName>
        <fullName evidence="7">Integrator complex subunit 14</fullName>
    </recommendedName>
</protein>
<evidence type="ECO:0008006" key="7">
    <source>
        <dbReference type="Google" id="ProtNLM"/>
    </source>
</evidence>
<evidence type="ECO:0000259" key="4">
    <source>
        <dbReference type="Pfam" id="PF20504"/>
    </source>
</evidence>
<proteinExistence type="predicted"/>
<dbReference type="InterPro" id="IPR039841">
    <property type="entry name" value="INTS14"/>
</dbReference>
<evidence type="ECO:0000313" key="5">
    <source>
        <dbReference type="EMBL" id="TRY63603.1"/>
    </source>
</evidence>
<feature type="domain" description="Integrator complex subunit 14 C-terminal" evidence="4">
    <location>
        <begin position="378"/>
        <end position="477"/>
    </location>
</feature>
<evidence type="ECO:0000259" key="3">
    <source>
        <dbReference type="Pfam" id="PF19435"/>
    </source>
</evidence>
<comment type="caution">
    <text evidence="5">The sequence shown here is derived from an EMBL/GenBank/DDBJ whole genome shotgun (WGS) entry which is preliminary data.</text>
</comment>
<dbReference type="EMBL" id="VCGU01000458">
    <property type="protein sequence ID" value="TRY63603.1"/>
    <property type="molecule type" value="Genomic_DNA"/>
</dbReference>
<dbReference type="InterPro" id="IPR045814">
    <property type="entry name" value="IntS14_b-barrel"/>
</dbReference>
<keyword evidence="6" id="KW-1185">Reference proteome</keyword>
<evidence type="ECO:0000256" key="2">
    <source>
        <dbReference type="ARBA" id="ARBA00023242"/>
    </source>
</evidence>
<dbReference type="InterPro" id="IPR046471">
    <property type="entry name" value="IntS14_C"/>
</dbReference>
<sequence length="481" mass="53320">MPTIVVLDTSLSMARVADPSATPPATYLELAQRGLDGWLKHLEHKFKLEHVAFLTCSSQCHLGCSFTRDVSEIRQKLFQVEPEDASLIIMCAREIAALVHDVWGASVPVNIILVTDGGLGMGQFSLSHLLMEEGMELGAPFPLPFPGRWSVVLLTPTESHIFKAAQPIYQRFMEQSGLGGEVVGLDRELTAQSVEKVFADLSQTHYQHYVGTLHFGDKLSSPITLCPPPSKYKKVQDFDFVEAVISDDLDIKGFLTLADVASPPVVSRHLILPWSGQMQREEDGRTPTLCVFLHGAMKVESLCALVQVASDWFGIIFSCPDVKKKSSLMLSLFEPGSQPVPWLGNLRKLGPVSDLNVTNQNPFPVRGMSKPSYSANPVVWTKQVNLHSDVQKILRSARKLPDKTKHFYEELNRLKRAALSLGFHELLEAMASTLERECAVLPPTSEPDCHLHLTHAAQELKSSRVFDLDYVIQPVGSRHGK</sequence>
<keyword evidence="2" id="KW-0539">Nucleus</keyword>